<organism>
    <name type="scientific">Solenopsis invicta</name>
    <name type="common">Red imported fire ant</name>
    <name type="synonym">Solenopsis wagneri</name>
    <dbReference type="NCBI Taxonomy" id="13686"/>
    <lineage>
        <taxon>Eukaryota</taxon>
        <taxon>Metazoa</taxon>
        <taxon>Ecdysozoa</taxon>
        <taxon>Arthropoda</taxon>
        <taxon>Hexapoda</taxon>
        <taxon>Insecta</taxon>
        <taxon>Pterygota</taxon>
        <taxon>Neoptera</taxon>
        <taxon>Endopterygota</taxon>
        <taxon>Hymenoptera</taxon>
        <taxon>Apocrita</taxon>
        <taxon>Aculeata</taxon>
        <taxon>Formicoidea</taxon>
        <taxon>Formicidae</taxon>
        <taxon>Myrmicinae</taxon>
        <taxon>Solenopsis</taxon>
    </lineage>
</organism>
<gene>
    <name evidence="2" type="ORF">SINV_09117</name>
</gene>
<name>E9J9U9_SOLIN</name>
<dbReference type="EMBL" id="GL769412">
    <property type="protein sequence ID" value="EFZ10407.1"/>
    <property type="molecule type" value="Genomic_DNA"/>
</dbReference>
<evidence type="ECO:0000313" key="2">
    <source>
        <dbReference type="EMBL" id="EFZ10407.1"/>
    </source>
</evidence>
<feature type="compositionally biased region" description="Basic and acidic residues" evidence="1">
    <location>
        <begin position="1"/>
        <end position="13"/>
    </location>
</feature>
<feature type="non-terminal residue" evidence="2">
    <location>
        <position position="82"/>
    </location>
</feature>
<feature type="compositionally biased region" description="Basic and acidic residues" evidence="1">
    <location>
        <begin position="21"/>
        <end position="54"/>
    </location>
</feature>
<evidence type="ECO:0008006" key="3">
    <source>
        <dbReference type="Google" id="ProtNLM"/>
    </source>
</evidence>
<sequence>MKRRALGDKKSQDARLPGEVGRLRKNEENIAEKRVKGKRSVREKGGQGRERDNEEMRVRKIAFWNVAGVGNKDRDFWRGIVE</sequence>
<proteinExistence type="predicted"/>
<feature type="region of interest" description="Disordered" evidence="1">
    <location>
        <begin position="1"/>
        <end position="54"/>
    </location>
</feature>
<accession>E9J9U9</accession>
<evidence type="ECO:0000256" key="1">
    <source>
        <dbReference type="SAM" id="MobiDB-lite"/>
    </source>
</evidence>
<protein>
    <recommendedName>
        <fullName evidence="3">Endonuclease/exonuclease/phosphatase domain-containing protein</fullName>
    </recommendedName>
</protein>
<dbReference type="AlphaFoldDB" id="E9J9U9"/>
<reference evidence="2" key="1">
    <citation type="journal article" date="2011" name="Proc. Natl. Acad. Sci. U.S.A.">
        <title>The genome of the fire ant Solenopsis invicta.</title>
        <authorList>
            <person name="Wurm Y."/>
            <person name="Wang J."/>
            <person name="Riba-Grognuz O."/>
            <person name="Corona M."/>
            <person name="Nygaard S."/>
            <person name="Hunt B.G."/>
            <person name="Ingram K.K."/>
            <person name="Falquet L."/>
            <person name="Nipitwattanaphon M."/>
            <person name="Gotzek D."/>
            <person name="Dijkstra M.B."/>
            <person name="Oettler J."/>
            <person name="Comtesse F."/>
            <person name="Shih C.J."/>
            <person name="Wu W.J."/>
            <person name="Yang C.C."/>
            <person name="Thomas J."/>
            <person name="Beaudoing E."/>
            <person name="Pradervand S."/>
            <person name="Flegel V."/>
            <person name="Cook E.D."/>
            <person name="Fabbretti R."/>
            <person name="Stockinger H."/>
            <person name="Long L."/>
            <person name="Farmerie W.G."/>
            <person name="Oakey J."/>
            <person name="Boomsma J.J."/>
            <person name="Pamilo P."/>
            <person name="Yi S.V."/>
            <person name="Heinze J."/>
            <person name="Goodisman M.A."/>
            <person name="Farinelli L."/>
            <person name="Harshman K."/>
            <person name="Hulo N."/>
            <person name="Cerutti L."/>
            <person name="Xenarios I."/>
            <person name="Shoemaker D."/>
            <person name="Keller L."/>
        </authorList>
    </citation>
    <scope>NUCLEOTIDE SEQUENCE [LARGE SCALE GENOMIC DNA]</scope>
</reference>
<dbReference type="HOGENOM" id="CLU_2561163_0_0_1"/>